<evidence type="ECO:0000313" key="7">
    <source>
        <dbReference type="EMBL" id="KKB56172.1"/>
    </source>
</evidence>
<evidence type="ECO:0000313" key="8">
    <source>
        <dbReference type="Proteomes" id="UP000033047"/>
    </source>
</evidence>
<evidence type="ECO:0000259" key="6">
    <source>
        <dbReference type="PROSITE" id="PS51635"/>
    </source>
</evidence>
<dbReference type="PATRIC" id="fig|927665.4.peg.2203"/>
<feature type="short sequence motif" description="DGA/G" evidence="4">
    <location>
        <begin position="205"/>
        <end position="207"/>
    </location>
</feature>
<dbReference type="Gene3D" id="3.40.1090.10">
    <property type="entry name" value="Cytosolic phospholipase A2 catalytic domain"/>
    <property type="match status" value="1"/>
</dbReference>
<evidence type="ECO:0000256" key="5">
    <source>
        <dbReference type="SAM" id="SignalP"/>
    </source>
</evidence>
<gene>
    <name evidence="7" type="ORF">HMPREF1535_02146</name>
</gene>
<evidence type="ECO:0000256" key="4">
    <source>
        <dbReference type="PROSITE-ProRule" id="PRU01161"/>
    </source>
</evidence>
<dbReference type="InterPro" id="IPR016035">
    <property type="entry name" value="Acyl_Trfase/lysoPLipase"/>
</dbReference>
<dbReference type="PANTHER" id="PTHR14226:SF76">
    <property type="entry name" value="NTE FAMILY PROTEIN RSSA"/>
    <property type="match status" value="1"/>
</dbReference>
<keyword evidence="2 4" id="KW-0442">Lipid degradation</keyword>
<dbReference type="Pfam" id="PF01734">
    <property type="entry name" value="Patatin"/>
    <property type="match status" value="1"/>
</dbReference>
<dbReference type="InterPro" id="IPR050301">
    <property type="entry name" value="NTE"/>
</dbReference>
<feature type="short sequence motif" description="GXSXG" evidence="4">
    <location>
        <begin position="58"/>
        <end position="62"/>
    </location>
</feature>
<reference evidence="7 8" key="1">
    <citation type="submission" date="2013-04" db="EMBL/GenBank/DDBJ databases">
        <title>The Genome Sequence of Parabacteroides goldsteinii DSM 19448.</title>
        <authorList>
            <consortium name="The Broad Institute Genomics Platform"/>
            <person name="Earl A."/>
            <person name="Ward D."/>
            <person name="Feldgarden M."/>
            <person name="Gevers D."/>
            <person name="Martens E."/>
            <person name="Sakamoto M."/>
            <person name="Benno Y."/>
            <person name="Song Y."/>
            <person name="Liu C."/>
            <person name="Lee J."/>
            <person name="Bolanos M."/>
            <person name="Vaisanen M.L."/>
            <person name="Finegold S.M."/>
            <person name="Walker B."/>
            <person name="Young S."/>
            <person name="Zeng Q."/>
            <person name="Gargeya S."/>
            <person name="Fitzgerald M."/>
            <person name="Haas B."/>
            <person name="Abouelleil A."/>
            <person name="Allen A.W."/>
            <person name="Alvarado L."/>
            <person name="Arachchi H.M."/>
            <person name="Berlin A.M."/>
            <person name="Chapman S.B."/>
            <person name="Gainer-Dewar J."/>
            <person name="Goldberg J."/>
            <person name="Griggs A."/>
            <person name="Gujja S."/>
            <person name="Hansen M."/>
            <person name="Howarth C."/>
            <person name="Imamovic A."/>
            <person name="Ireland A."/>
            <person name="Larimer J."/>
            <person name="McCowan C."/>
            <person name="Murphy C."/>
            <person name="Pearson M."/>
            <person name="Poon T.W."/>
            <person name="Priest M."/>
            <person name="Roberts A."/>
            <person name="Saif S."/>
            <person name="Shea T."/>
            <person name="Sisk P."/>
            <person name="Sykes S."/>
            <person name="Wortman J."/>
            <person name="Nusbaum C."/>
            <person name="Birren B."/>
        </authorList>
    </citation>
    <scope>NUCLEOTIDE SEQUENCE [LARGE SCALE GENOMIC DNA]</scope>
    <source>
        <strain evidence="7 8">DSM 19448</strain>
    </source>
</reference>
<organism evidence="7 8">
    <name type="scientific">Parabacteroides goldsteinii DSM 19448 = WAL 12034</name>
    <dbReference type="NCBI Taxonomy" id="927665"/>
    <lineage>
        <taxon>Bacteria</taxon>
        <taxon>Pseudomonadati</taxon>
        <taxon>Bacteroidota</taxon>
        <taxon>Bacteroidia</taxon>
        <taxon>Bacteroidales</taxon>
        <taxon>Tannerellaceae</taxon>
        <taxon>Parabacteroides</taxon>
    </lineage>
</organism>
<dbReference type="STRING" id="927665.HMPREF1535_02146"/>
<comment type="caution">
    <text evidence="7">The sequence shown here is derived from an EMBL/GenBank/DDBJ whole genome shotgun (WGS) entry which is preliminary data.</text>
</comment>
<evidence type="ECO:0000256" key="1">
    <source>
        <dbReference type="ARBA" id="ARBA00022801"/>
    </source>
</evidence>
<feature type="chain" id="PRO_5002489218" description="PNPLA domain-containing protein" evidence="5">
    <location>
        <begin position="20"/>
        <end position="736"/>
    </location>
</feature>
<dbReference type="Gene3D" id="2.40.160.50">
    <property type="entry name" value="membrane protein fhac: a member of the omp85/tpsb transporter family"/>
    <property type="match status" value="1"/>
</dbReference>
<keyword evidence="3 4" id="KW-0443">Lipid metabolism</keyword>
<evidence type="ECO:0000256" key="2">
    <source>
        <dbReference type="ARBA" id="ARBA00022963"/>
    </source>
</evidence>
<dbReference type="PROSITE" id="PS51635">
    <property type="entry name" value="PNPLA"/>
    <property type="match status" value="1"/>
</dbReference>
<dbReference type="Proteomes" id="UP000033047">
    <property type="component" value="Unassembled WGS sequence"/>
</dbReference>
<dbReference type="Pfam" id="PF19143">
    <property type="entry name" value="Omp85_2"/>
    <property type="match status" value="1"/>
</dbReference>
<dbReference type="GO" id="GO:0016787">
    <property type="term" value="F:hydrolase activity"/>
    <property type="evidence" value="ECO:0007669"/>
    <property type="project" value="UniProtKB-UniRule"/>
</dbReference>
<feature type="short sequence motif" description="GXGXXG" evidence="4">
    <location>
        <begin position="31"/>
        <end position="36"/>
    </location>
</feature>
<proteinExistence type="predicted"/>
<protein>
    <recommendedName>
        <fullName evidence="6">PNPLA domain-containing protein</fullName>
    </recommendedName>
</protein>
<evidence type="ECO:0000256" key="3">
    <source>
        <dbReference type="ARBA" id="ARBA00023098"/>
    </source>
</evidence>
<name>A0A0F5JFD2_9BACT</name>
<sequence>MKKLLCFLLMLLVALPSLTAQRKKVGVVLGGGGAKGVAHIGVLKVLEEAGIPIDYVAGTSMGAIVGGLYAIGYTPAEIDTMVLEQDWTMLLSDRIKRSSLTFPEKENSERYILSLPFGKDKKDRVIQGMIKGQNLMNLFSNLTIGYHDSVDFRNFNIPFACVAVDAVDGKDYVFRKGSLPLAMRASMAIPAVFTPVRLDSMVLIDGGLNDNFPVDVAREMGADVIIGVDLGTSDLKTLDKLNSPGDVIGQIIALHGHDKYARNKEQTDLLLRPNMTSYNAASFSTVALDTLIRRGEQEAYAHWDEIIALKEKIGIAEDSCPEEHGHVRKSYPALPADSFYIRTISFVGTDPRDEKWLMKISGLRENSRITLHELHHAMSVLIGSNAYSNVDYMLTGEQQQNLVLTAQKKSVSSVNLGVRFDSEEVIGVLVNATFDHRARNHSKLGFTGRVGGKTSFARLDYAIERNPLRNLNLAYQFTYQDLDIYKKGDKTFNTSYTHHFAEFGYSDMNWLNFKFKLGLRYEYYDYNSFLYTGDNNQYEVKPEGFISYFAMAHLETFDKRYFPTKGVSLKADYSFYTDNFVSYNRHAPFSAVGLNFTSVIPVTSHFSILPSLYGRVLIGGNLAYPFLNAVGGEVEGRYVPQQLPFAGINRMEIFDNSVAVARLHFRQRIAGNNYISLIGNYAIHHDDFFHLLKGKSVWGGSLGYAYNSIAGPLSATFSMSNQNTSLQFYLNLGFSF</sequence>
<dbReference type="HOGENOM" id="CLU_014750_2_0_10"/>
<keyword evidence="5" id="KW-0732">Signal</keyword>
<feature type="active site" description="Proton acceptor" evidence="4">
    <location>
        <position position="205"/>
    </location>
</feature>
<dbReference type="RefSeq" id="WP_046146076.1">
    <property type="nucleotide sequence ID" value="NZ_KQ033912.1"/>
</dbReference>
<dbReference type="InterPro" id="IPR043864">
    <property type="entry name" value="Omp85-like_dom"/>
</dbReference>
<dbReference type="PANTHER" id="PTHR14226">
    <property type="entry name" value="NEUROPATHY TARGET ESTERASE/SWISS CHEESE D.MELANOGASTER"/>
    <property type="match status" value="1"/>
</dbReference>
<dbReference type="CDD" id="cd07205">
    <property type="entry name" value="Pat_PNPLA6_PNPLA7_NTE1_like"/>
    <property type="match status" value="1"/>
</dbReference>
<keyword evidence="1 4" id="KW-0378">Hydrolase</keyword>
<accession>A0A0F5JFD2</accession>
<feature type="active site" description="Nucleophile" evidence="4">
    <location>
        <position position="60"/>
    </location>
</feature>
<dbReference type="SUPFAM" id="SSF52151">
    <property type="entry name" value="FabD/lysophospholipase-like"/>
    <property type="match status" value="1"/>
</dbReference>
<feature type="signal peptide" evidence="5">
    <location>
        <begin position="1"/>
        <end position="19"/>
    </location>
</feature>
<dbReference type="GO" id="GO:0016042">
    <property type="term" value="P:lipid catabolic process"/>
    <property type="evidence" value="ECO:0007669"/>
    <property type="project" value="UniProtKB-UniRule"/>
</dbReference>
<feature type="domain" description="PNPLA" evidence="6">
    <location>
        <begin position="27"/>
        <end position="218"/>
    </location>
</feature>
<dbReference type="InterPro" id="IPR002641">
    <property type="entry name" value="PNPLA_dom"/>
</dbReference>
<dbReference type="AlphaFoldDB" id="A0A0F5JFD2"/>
<dbReference type="EMBL" id="AQHV01000011">
    <property type="protein sequence ID" value="KKB56172.1"/>
    <property type="molecule type" value="Genomic_DNA"/>
</dbReference>